<feature type="transmembrane region" description="Helical" evidence="2">
    <location>
        <begin position="55"/>
        <end position="79"/>
    </location>
</feature>
<gene>
    <name evidence="3" type="ORF">AU511_04040</name>
</gene>
<evidence type="ECO:0000256" key="2">
    <source>
        <dbReference type="SAM" id="Phobius"/>
    </source>
</evidence>
<keyword evidence="2" id="KW-1133">Transmembrane helix</keyword>
<evidence type="ECO:0000256" key="1">
    <source>
        <dbReference type="SAM" id="Coils"/>
    </source>
</evidence>
<comment type="caution">
    <text evidence="3">The sequence shown here is derived from an EMBL/GenBank/DDBJ whole genome shotgun (WGS) entry which is preliminary data.</text>
</comment>
<dbReference type="EMBL" id="LUTP01000007">
    <property type="protein sequence ID" value="OSN07440.1"/>
    <property type="molecule type" value="Genomic_DNA"/>
</dbReference>
<sequence>MDVTNQIRPFKTISWGSIIGGVVTVLAVSMLLSTLGTSMGFAIVDPNAENPANGAGMAFGLWTAVSIVISLLAGAFVAGRLAGNDGMIHGFLVWATSLIVAAILGAMLVGSAVRTAGNMLGSIASASGSVISGAGNMLGHGAEGLGEMGKSAFNQFTLNTDVQSDKVQDNVAAALKKSNIPTLQPDYLKQQMMEAKDEVTQAVKQLATAPSNSDAVIQGLTDKLKARADTISKGINRDDLKKALTENTSMTPQEVDKTVDNMVQAREKAAQEVDKRLSQAQEQINQAKQQYAEFKQQATEKAAEAASMMAKAALWSFFALLVGAVVSVMGGLWGVKTNLKYSTRA</sequence>
<dbReference type="Proteomes" id="UP000194020">
    <property type="component" value="Unassembled WGS sequence"/>
</dbReference>
<organism evidence="3 4">
    <name type="scientific">Lonsdalea iberica</name>
    <dbReference type="NCBI Taxonomy" id="1082703"/>
    <lineage>
        <taxon>Bacteria</taxon>
        <taxon>Pseudomonadati</taxon>
        <taxon>Pseudomonadota</taxon>
        <taxon>Gammaproteobacteria</taxon>
        <taxon>Enterobacterales</taxon>
        <taxon>Pectobacteriaceae</taxon>
        <taxon>Lonsdalea</taxon>
    </lineage>
</organism>
<dbReference type="AlphaFoldDB" id="A0A1X3RZK4"/>
<protein>
    <submittedName>
        <fullName evidence="3">CAP-Gly protein</fullName>
    </submittedName>
</protein>
<feature type="transmembrane region" description="Helical" evidence="2">
    <location>
        <begin position="312"/>
        <end position="335"/>
    </location>
</feature>
<keyword evidence="1" id="KW-0175">Coiled coil</keyword>
<dbReference type="OrthoDB" id="2154696at2"/>
<feature type="coiled-coil region" evidence="1">
    <location>
        <begin position="263"/>
        <end position="304"/>
    </location>
</feature>
<dbReference type="RefSeq" id="WP_094108855.1">
    <property type="nucleotide sequence ID" value="NZ_LUTP01000007.1"/>
</dbReference>
<evidence type="ECO:0000313" key="3">
    <source>
        <dbReference type="EMBL" id="OSN07440.1"/>
    </source>
</evidence>
<proteinExistence type="predicted"/>
<name>A0A1X3RZK4_9GAMM</name>
<keyword evidence="2" id="KW-0472">Membrane</keyword>
<keyword evidence="2" id="KW-0812">Transmembrane</keyword>
<feature type="transmembrane region" description="Helical" evidence="2">
    <location>
        <begin position="12"/>
        <end position="35"/>
    </location>
</feature>
<reference evidence="3 4" key="1">
    <citation type="submission" date="2016-02" db="EMBL/GenBank/DDBJ databases">
        <title>Species-wide whole genome sequencing reveals diversity, host range in Lonsdalea quercina.</title>
        <authorList>
            <person name="Li Y."/>
        </authorList>
    </citation>
    <scope>NUCLEOTIDE SEQUENCE [LARGE SCALE GENOMIC DNA]</scope>
    <source>
        <strain evidence="3 4">LMG 26264</strain>
    </source>
</reference>
<accession>A0A1X3RZK4</accession>
<evidence type="ECO:0000313" key="4">
    <source>
        <dbReference type="Proteomes" id="UP000194020"/>
    </source>
</evidence>
<feature type="transmembrane region" description="Helical" evidence="2">
    <location>
        <begin position="91"/>
        <end position="113"/>
    </location>
</feature>